<protein>
    <submittedName>
        <fullName evidence="1">Uncharacterized protein</fullName>
    </submittedName>
</protein>
<evidence type="ECO:0000313" key="2">
    <source>
        <dbReference type="Proteomes" id="UP000326509"/>
    </source>
</evidence>
<proteinExistence type="predicted"/>
<dbReference type="EMBL" id="BKCG01000019">
    <property type="protein sequence ID" value="GER61052.1"/>
    <property type="molecule type" value="Genomic_DNA"/>
</dbReference>
<gene>
    <name evidence="1" type="ORF">ULMA_31600</name>
</gene>
<organism evidence="1 2">
    <name type="scientific">Patiriisocius marinus</name>
    <dbReference type="NCBI Taxonomy" id="1397112"/>
    <lineage>
        <taxon>Bacteria</taxon>
        <taxon>Pseudomonadati</taxon>
        <taxon>Bacteroidota</taxon>
        <taxon>Flavobacteriia</taxon>
        <taxon>Flavobacteriales</taxon>
        <taxon>Flavobacteriaceae</taxon>
        <taxon>Patiriisocius</taxon>
    </lineage>
</organism>
<sequence length="1126" mass="117837">MLSYVGFAQSVSLPQANINPAPMQSVANDGTGVGEFTFAESSGIAVQATAFGMPNVSISVNLQYVELTDADVNGITGTLLDYFTVSYNAASNIILFQQSTEIPGDWFGSVAMPFTVVQNSSQQEAFNGFNANIASIDGVTNAEGNAAVFTYTVSEPAIVDITDFSIPGDTLDVSVTDTDLNEDPLVAETIEVVVVNDVTGESETIVLTETGPDTGVFEGTVDTTYGTTAGTDDDGVFNTQSGDTVTVTYIDELNEDGLIETLTDTDIVQGGVAGTVDITDFSVPGDTLDVVVDDSDLNEDPLVIETIEVVVVNDVTGESETITLTETGPDTGVFEGTVDTTYGTTAGTDDDGVFNTQAGDTVTVTYDDILDETGSDPDPVTDTDIVQGGVTGTVDITDFSVPGDTLDVVVTDNDLNEDPLVIETIEVVVVNDVTGESETITLTETGADTGVFEGTVDTTYGTTAGTDDDGVFNTQEGDTVTVTYDDVFDVMGADPDPITDTDIVQGGITGTVDITDFSVPGDTLDVVVTDNDLNEDPLVIETIEVVVVNDVTGESETITLTETGPNTGVFEGTVDTTYGTTAGTDDDGVFNTQAGDTVTVTYDDVFDETGSDPDPVTDTDIVQGGVTGTVDITDFSVPGDTLDVVVTDNDLNEDPLVIETIEVVVVNDVTGESETITLTETGADTGVFEGTVDTIYGTTAGTDDDGVFNTQAGDTVTVTYDDVFDVMGSDPDPVTDTDIVQGGITGTVDITDFSVPGDTLDVVVTDNDLNEDPLVIETIEVVVVNDVTGESETITLTETGPNTGVFEGTVDTTYGTTAGTDDDGVFNTQAGDTVTVTYDDVFDVMGSDPDPVTDTDIVQGGVTGTVDITDTSIPGDTLDIVVTDNDLNEDPLVTETIDVVVVNDNTGEIETITLTETGPDTGVFEGTVDTTYGTSAGTDEDGVFNTQSGNTVTVTYDDEFDVTGSNPDPITDTDIVGDLPDFGPTIFTGNTTIIGDSGIIDFRVFVAEYNNRFSNGTDPVELRIIKNSDLVITYNPTLTSINGSPVSNADWTFDDSHPSLYKFTYVGNGGVFLGNTASNIGINAVYSPPVNTNGSFPVKVTIKYFSGGEVNNSNNDDFDYIEYNNN</sequence>
<name>A0A5J4J2E0_9FLAO</name>
<accession>A0A5J4J2E0</accession>
<dbReference type="AlphaFoldDB" id="A0A5J4J2E0"/>
<keyword evidence="2" id="KW-1185">Reference proteome</keyword>
<reference evidence="2" key="1">
    <citation type="submission" date="2019-08" db="EMBL/GenBank/DDBJ databases">
        <title>Draft genome sequence of Ulvibacter marinus type strain NBRC 109484.</title>
        <authorList>
            <person name="Kawano K."/>
            <person name="Ushijima N."/>
            <person name="Kihara M."/>
            <person name="Itoh H."/>
        </authorList>
    </citation>
    <scope>NUCLEOTIDE SEQUENCE [LARGE SCALE GENOMIC DNA]</scope>
    <source>
        <strain evidence="2">NBRC 109484</strain>
    </source>
</reference>
<dbReference type="Proteomes" id="UP000326509">
    <property type="component" value="Unassembled WGS sequence"/>
</dbReference>
<comment type="caution">
    <text evidence="1">The sequence shown here is derived from an EMBL/GenBank/DDBJ whole genome shotgun (WGS) entry which is preliminary data.</text>
</comment>
<evidence type="ECO:0000313" key="1">
    <source>
        <dbReference type="EMBL" id="GER61052.1"/>
    </source>
</evidence>